<dbReference type="AlphaFoldDB" id="A0A397GFN2"/>
<evidence type="ECO:0000313" key="2">
    <source>
        <dbReference type="Proteomes" id="UP000266861"/>
    </source>
</evidence>
<keyword evidence="2" id="KW-1185">Reference proteome</keyword>
<reference evidence="1 2" key="1">
    <citation type="submission" date="2018-08" db="EMBL/GenBank/DDBJ databases">
        <title>Genome and evolution of the arbuscular mycorrhizal fungus Diversispora epigaea (formerly Glomus versiforme) and its bacterial endosymbionts.</title>
        <authorList>
            <person name="Sun X."/>
            <person name="Fei Z."/>
            <person name="Harrison M."/>
        </authorList>
    </citation>
    <scope>NUCLEOTIDE SEQUENCE [LARGE SCALE GENOMIC DNA]</scope>
    <source>
        <strain evidence="1 2">IT104</strain>
    </source>
</reference>
<sequence length="114" mass="13199">MSNAPQQCIFERAMEKASLNLRHETTSETEVMVNYCGNGRFYVDTPGFDDSDEKKTMRQNSSQEEYYDGNVWDNVIIVHKGIDIEQGPYDAAKEIARNFYQKNHKPENDAKKNL</sequence>
<organism evidence="1 2">
    <name type="scientific">Diversispora epigaea</name>
    <dbReference type="NCBI Taxonomy" id="1348612"/>
    <lineage>
        <taxon>Eukaryota</taxon>
        <taxon>Fungi</taxon>
        <taxon>Fungi incertae sedis</taxon>
        <taxon>Mucoromycota</taxon>
        <taxon>Glomeromycotina</taxon>
        <taxon>Glomeromycetes</taxon>
        <taxon>Diversisporales</taxon>
        <taxon>Diversisporaceae</taxon>
        <taxon>Diversispora</taxon>
    </lineage>
</organism>
<dbReference type="OrthoDB" id="8954335at2759"/>
<accession>A0A397GFN2</accession>
<comment type="caution">
    <text evidence="1">The sequence shown here is derived from an EMBL/GenBank/DDBJ whole genome shotgun (WGS) entry which is preliminary data.</text>
</comment>
<dbReference type="Proteomes" id="UP000266861">
    <property type="component" value="Unassembled WGS sequence"/>
</dbReference>
<protein>
    <submittedName>
        <fullName evidence="1">Uncharacterized protein</fullName>
    </submittedName>
</protein>
<proteinExistence type="predicted"/>
<evidence type="ECO:0000313" key="1">
    <source>
        <dbReference type="EMBL" id="RHZ48458.1"/>
    </source>
</evidence>
<dbReference type="EMBL" id="PQFF01000469">
    <property type="protein sequence ID" value="RHZ48458.1"/>
    <property type="molecule type" value="Genomic_DNA"/>
</dbReference>
<gene>
    <name evidence="1" type="ORF">Glove_551g60</name>
</gene>
<dbReference type="STRING" id="1348612.A0A397GFN2"/>
<name>A0A397GFN2_9GLOM</name>